<accession>Q81GD6</accession>
<protein>
    <submittedName>
        <fullName evidence="2">Uncharacterized protein</fullName>
    </submittedName>
</protein>
<dbReference type="Proteomes" id="UP000001417">
    <property type="component" value="Chromosome"/>
</dbReference>
<evidence type="ECO:0000256" key="1">
    <source>
        <dbReference type="SAM" id="MobiDB-lite"/>
    </source>
</evidence>
<evidence type="ECO:0000313" key="3">
    <source>
        <dbReference type="Proteomes" id="UP000001417"/>
    </source>
</evidence>
<keyword evidence="3" id="KW-1185">Reference proteome</keyword>
<gene>
    <name evidence="2" type="ordered locus">BC_1270</name>
</gene>
<organism evidence="2 3">
    <name type="scientific">Bacillus cereus (strain ATCC 14579 / DSM 31 / CCUG 7414 / JCM 2152 / NBRC 15305 / NCIMB 9373 / NCTC 2599 / NRRL B-3711)</name>
    <dbReference type="NCBI Taxonomy" id="226900"/>
    <lineage>
        <taxon>Bacteria</taxon>
        <taxon>Bacillati</taxon>
        <taxon>Bacillota</taxon>
        <taxon>Bacilli</taxon>
        <taxon>Bacillales</taxon>
        <taxon>Bacillaceae</taxon>
        <taxon>Bacillus</taxon>
        <taxon>Bacillus cereus group</taxon>
    </lineage>
</organism>
<sequence length="282" mass="32213">MMAILSAIYIDGEEKREYNKSEIDTNLYNNHLKGKLYCPTPNCQARLIFNSGLRSYLKTWNNDNHIEGCIHGFDRVKGRIGVDTSHFINVELSSERKKRALKEAFAMYTMTEEEREKRQNKKTKKKSTPTTVTKQTKPASKIVMDGGVDEATTLQVGVRGPNLSKRTVDMLKEKDTGQTRLLIGIIKDVILDTQGTATIIVVENNMQVCVRFEEAFREGSPNYLGLFHHIKKYISATKNVIFTGIGEIRKREESDSFDFAVFNGQDFEIDKMDLRVLANPYR</sequence>
<evidence type="ECO:0000313" key="2">
    <source>
        <dbReference type="EMBL" id="AAP08254.1"/>
    </source>
</evidence>
<dbReference type="KEGG" id="bce:BC1270"/>
<dbReference type="EMBL" id="AE016877">
    <property type="protein sequence ID" value="AAP08254.1"/>
    <property type="molecule type" value="Genomic_DNA"/>
</dbReference>
<proteinExistence type="predicted"/>
<feature type="region of interest" description="Disordered" evidence="1">
    <location>
        <begin position="111"/>
        <end position="138"/>
    </location>
</feature>
<name>Q81GD6_BACCR</name>
<feature type="compositionally biased region" description="Basic residues" evidence="1">
    <location>
        <begin position="118"/>
        <end position="127"/>
    </location>
</feature>
<feature type="compositionally biased region" description="Low complexity" evidence="1">
    <location>
        <begin position="128"/>
        <end position="138"/>
    </location>
</feature>
<dbReference type="PATRIC" id="fig|226900.8.peg.1243"/>
<reference evidence="2 3" key="1">
    <citation type="journal article" date="2003" name="Nature">
        <title>Genome sequence of Bacillus cereus and comparative analysis with Bacillus anthracis.</title>
        <authorList>
            <person name="Ivanova N."/>
            <person name="Sorokin A."/>
            <person name="Anderson I."/>
            <person name="Galleron N."/>
            <person name="Candelon B."/>
            <person name="Kapatral V."/>
            <person name="Bhattacharyya A."/>
            <person name="Reznik G."/>
            <person name="Mikhailova N."/>
            <person name="Lapidus A."/>
            <person name="Chu L."/>
            <person name="Mazur M."/>
            <person name="Goltsman E."/>
            <person name="Larsen N."/>
            <person name="D'Souza M."/>
            <person name="Walunas T."/>
            <person name="Grechkin Y."/>
            <person name="Pusch G."/>
            <person name="Haselkorn R."/>
            <person name="Fonstein M."/>
            <person name="Ehrlich S.D."/>
            <person name="Overbeek R."/>
            <person name="Kyrpides N."/>
        </authorList>
    </citation>
    <scope>NUCLEOTIDE SEQUENCE [LARGE SCALE GENOMIC DNA]</scope>
    <source>
        <strain evidence="3">ATCC 14579 / DSM 31 / CCUG 7414 / JCM 2152 / NBRC 15305 / NCIMB 9373 / NCTC 2599 / NRRL B-3711</strain>
    </source>
</reference>
<dbReference type="HOGENOM" id="CLU_985727_0_0_9"/>
<dbReference type="AlphaFoldDB" id="Q81GD6"/>